<reference evidence="1" key="1">
    <citation type="journal article" date="2016" name="Nat. Genet.">
        <title>A high-quality carrot genome assembly provides new insights into carotenoid accumulation and asterid genome evolution.</title>
        <authorList>
            <person name="Iorizzo M."/>
            <person name="Ellison S."/>
            <person name="Senalik D."/>
            <person name="Zeng P."/>
            <person name="Satapoomin P."/>
            <person name="Huang J."/>
            <person name="Bowman M."/>
            <person name="Iovene M."/>
            <person name="Sanseverino W."/>
            <person name="Cavagnaro P."/>
            <person name="Yildiz M."/>
            <person name="Macko-Podgorni A."/>
            <person name="Moranska E."/>
            <person name="Grzebelus E."/>
            <person name="Grzebelus D."/>
            <person name="Ashrafi H."/>
            <person name="Zheng Z."/>
            <person name="Cheng S."/>
            <person name="Spooner D."/>
            <person name="Van Deynze A."/>
            <person name="Simon P."/>
        </authorList>
    </citation>
    <scope>NUCLEOTIDE SEQUENCE [LARGE SCALE GENOMIC DNA]</scope>
    <source>
        <tissue evidence="1">Leaf</tissue>
    </source>
</reference>
<dbReference type="EMBL" id="CP093345">
    <property type="protein sequence ID" value="WOG92843.1"/>
    <property type="molecule type" value="Genomic_DNA"/>
</dbReference>
<protein>
    <submittedName>
        <fullName evidence="1">Uncharacterized protein</fullName>
    </submittedName>
</protein>
<name>A0A169WC61_DAUCS</name>
<gene>
    <name evidence="1" type="ORF">DCAR_010665</name>
    <name evidence="2" type="ORF">DCAR_0312120</name>
</gene>
<dbReference type="EMBL" id="LNRQ01000003">
    <property type="protein sequence ID" value="KZN01911.1"/>
    <property type="molecule type" value="Genomic_DNA"/>
</dbReference>
<evidence type="ECO:0000313" key="2">
    <source>
        <dbReference type="EMBL" id="WOG92843.1"/>
    </source>
</evidence>
<evidence type="ECO:0000313" key="3">
    <source>
        <dbReference type="Proteomes" id="UP000077755"/>
    </source>
</evidence>
<sequence length="73" mass="8562">MDFFNPSYPQKIHPQPNYAQDPQIQTIIPPHHRFVELRRVHKNTLDRIQICDRDLSTRSGGVLDQAAERNRIA</sequence>
<accession>A0A169WC61</accession>
<dbReference type="Proteomes" id="UP000077755">
    <property type="component" value="Chromosome 3"/>
</dbReference>
<dbReference type="AlphaFoldDB" id="A0A169WC61"/>
<dbReference type="Gramene" id="KZN01911">
    <property type="protein sequence ID" value="KZN01911"/>
    <property type="gene ID" value="DCAR_010665"/>
</dbReference>
<proteinExistence type="predicted"/>
<reference evidence="2" key="2">
    <citation type="submission" date="2022-03" db="EMBL/GenBank/DDBJ databases">
        <title>Draft title - Genomic analysis of global carrot germplasm unveils the trajectory of domestication and the origin of high carotenoid orange carrot.</title>
        <authorList>
            <person name="Iorizzo M."/>
            <person name="Ellison S."/>
            <person name="Senalik D."/>
            <person name="Macko-Podgorni A."/>
            <person name="Grzebelus D."/>
            <person name="Bostan H."/>
            <person name="Rolling W."/>
            <person name="Curaba J."/>
            <person name="Simon P."/>
        </authorList>
    </citation>
    <scope>NUCLEOTIDE SEQUENCE</scope>
    <source>
        <tissue evidence="2">Leaf</tissue>
    </source>
</reference>
<evidence type="ECO:0000313" key="1">
    <source>
        <dbReference type="EMBL" id="KZN01911.1"/>
    </source>
</evidence>
<organism evidence="1">
    <name type="scientific">Daucus carota subsp. sativus</name>
    <name type="common">Carrot</name>
    <dbReference type="NCBI Taxonomy" id="79200"/>
    <lineage>
        <taxon>Eukaryota</taxon>
        <taxon>Viridiplantae</taxon>
        <taxon>Streptophyta</taxon>
        <taxon>Embryophyta</taxon>
        <taxon>Tracheophyta</taxon>
        <taxon>Spermatophyta</taxon>
        <taxon>Magnoliopsida</taxon>
        <taxon>eudicotyledons</taxon>
        <taxon>Gunneridae</taxon>
        <taxon>Pentapetalae</taxon>
        <taxon>asterids</taxon>
        <taxon>campanulids</taxon>
        <taxon>Apiales</taxon>
        <taxon>Apiaceae</taxon>
        <taxon>Apioideae</taxon>
        <taxon>Scandiceae</taxon>
        <taxon>Daucinae</taxon>
        <taxon>Daucus</taxon>
        <taxon>Daucus sect. Daucus</taxon>
    </lineage>
</organism>
<keyword evidence="3" id="KW-1185">Reference proteome</keyword>